<protein>
    <submittedName>
        <fullName evidence="1">Uncharacterized protein</fullName>
    </submittedName>
</protein>
<dbReference type="EMBL" id="AKHW03000190">
    <property type="protein sequence ID" value="KYO48446.1"/>
    <property type="molecule type" value="Genomic_DNA"/>
</dbReference>
<proteinExistence type="predicted"/>
<evidence type="ECO:0000313" key="1">
    <source>
        <dbReference type="EMBL" id="KYO48446.1"/>
    </source>
</evidence>
<organism evidence="1 2">
    <name type="scientific">Alligator mississippiensis</name>
    <name type="common">American alligator</name>
    <dbReference type="NCBI Taxonomy" id="8496"/>
    <lineage>
        <taxon>Eukaryota</taxon>
        <taxon>Metazoa</taxon>
        <taxon>Chordata</taxon>
        <taxon>Craniata</taxon>
        <taxon>Vertebrata</taxon>
        <taxon>Euteleostomi</taxon>
        <taxon>Archelosauria</taxon>
        <taxon>Archosauria</taxon>
        <taxon>Crocodylia</taxon>
        <taxon>Alligatoridae</taxon>
        <taxon>Alligatorinae</taxon>
        <taxon>Alligator</taxon>
    </lineage>
</organism>
<sequence length="85" mass="10036">MQKAKAQVGAWYREEARKKIFQARAHWVADREEWSAYFTKLRKSKEKPMTCLRDGAGAKHRLKEGMLEVVTAFYRELYTAQLEDP</sequence>
<dbReference type="Proteomes" id="UP000050525">
    <property type="component" value="Unassembled WGS sequence"/>
</dbReference>
<reference evidence="1 2" key="1">
    <citation type="journal article" date="2012" name="Genome Biol.">
        <title>Sequencing three crocodilian genomes to illuminate the evolution of archosaurs and amniotes.</title>
        <authorList>
            <person name="St John J.A."/>
            <person name="Braun E.L."/>
            <person name="Isberg S.R."/>
            <person name="Miles L.G."/>
            <person name="Chong A.Y."/>
            <person name="Gongora J."/>
            <person name="Dalzell P."/>
            <person name="Moran C."/>
            <person name="Bed'hom B."/>
            <person name="Abzhanov A."/>
            <person name="Burgess S.C."/>
            <person name="Cooksey A.M."/>
            <person name="Castoe T.A."/>
            <person name="Crawford N.G."/>
            <person name="Densmore L.D."/>
            <person name="Drew J.C."/>
            <person name="Edwards S.V."/>
            <person name="Faircloth B.C."/>
            <person name="Fujita M.K."/>
            <person name="Greenwold M.J."/>
            <person name="Hoffmann F.G."/>
            <person name="Howard J.M."/>
            <person name="Iguchi T."/>
            <person name="Janes D.E."/>
            <person name="Khan S.Y."/>
            <person name="Kohno S."/>
            <person name="de Koning A.J."/>
            <person name="Lance S.L."/>
            <person name="McCarthy F.M."/>
            <person name="McCormack J.E."/>
            <person name="Merchant M.E."/>
            <person name="Peterson D.G."/>
            <person name="Pollock D.D."/>
            <person name="Pourmand N."/>
            <person name="Raney B.J."/>
            <person name="Roessler K.A."/>
            <person name="Sanford J.R."/>
            <person name="Sawyer R.H."/>
            <person name="Schmidt C.J."/>
            <person name="Triplett E.W."/>
            <person name="Tuberville T.D."/>
            <person name="Venegas-Anaya M."/>
            <person name="Howard J.T."/>
            <person name="Jarvis E.D."/>
            <person name="Guillette L.J.Jr."/>
            <person name="Glenn T.C."/>
            <person name="Green R.E."/>
            <person name="Ray D.A."/>
        </authorList>
    </citation>
    <scope>NUCLEOTIDE SEQUENCE [LARGE SCALE GENOMIC DNA]</scope>
    <source>
        <strain evidence="1">KSC_2009_1</strain>
    </source>
</reference>
<name>A0A151PH68_ALLMI</name>
<comment type="caution">
    <text evidence="1">The sequence shown here is derived from an EMBL/GenBank/DDBJ whole genome shotgun (WGS) entry which is preliminary data.</text>
</comment>
<gene>
    <name evidence="1" type="ORF">Y1Q_0022646</name>
</gene>
<evidence type="ECO:0000313" key="2">
    <source>
        <dbReference type="Proteomes" id="UP000050525"/>
    </source>
</evidence>
<accession>A0A151PH68</accession>
<dbReference type="AlphaFoldDB" id="A0A151PH68"/>
<keyword evidence="2" id="KW-1185">Reference proteome</keyword>